<feature type="region of interest" description="Disordered" evidence="8">
    <location>
        <begin position="378"/>
        <end position="400"/>
    </location>
</feature>
<keyword evidence="3" id="KW-0479">Metal-binding</keyword>
<dbReference type="Gene3D" id="3.30.40.10">
    <property type="entry name" value="Zinc/RING finger domain, C3HC4 (zinc finger)"/>
    <property type="match status" value="1"/>
</dbReference>
<dbReference type="InterPro" id="IPR017907">
    <property type="entry name" value="Znf_RING_CS"/>
</dbReference>
<dbReference type="EMBL" id="KZ293646">
    <property type="protein sequence ID" value="PBL00682.1"/>
    <property type="molecule type" value="Genomic_DNA"/>
</dbReference>
<evidence type="ECO:0000256" key="8">
    <source>
        <dbReference type="SAM" id="MobiDB-lite"/>
    </source>
</evidence>
<dbReference type="OMA" id="PRWKKCP"/>
<feature type="region of interest" description="Disordered" evidence="8">
    <location>
        <begin position="611"/>
        <end position="637"/>
    </location>
</feature>
<dbReference type="GO" id="GO:0000976">
    <property type="term" value="F:transcription cis-regulatory region binding"/>
    <property type="evidence" value="ECO:0007669"/>
    <property type="project" value="TreeGrafter"/>
</dbReference>
<dbReference type="InterPro" id="IPR018957">
    <property type="entry name" value="Znf_C3HC4_RING-type"/>
</dbReference>
<evidence type="ECO:0000256" key="7">
    <source>
        <dbReference type="SAM" id="Coils"/>
    </source>
</evidence>
<feature type="region of interest" description="Disordered" evidence="8">
    <location>
        <begin position="189"/>
        <end position="208"/>
    </location>
</feature>
<feature type="compositionally biased region" description="Basic and acidic residues" evidence="8">
    <location>
        <begin position="506"/>
        <end position="525"/>
    </location>
</feature>
<dbReference type="GO" id="GO:0045944">
    <property type="term" value="P:positive regulation of transcription by RNA polymerase II"/>
    <property type="evidence" value="ECO:0007669"/>
    <property type="project" value="TreeGrafter"/>
</dbReference>
<dbReference type="InterPro" id="IPR013083">
    <property type="entry name" value="Znf_RING/FYVE/PHD"/>
</dbReference>
<evidence type="ECO:0000256" key="2">
    <source>
        <dbReference type="ARBA" id="ARBA00022490"/>
    </source>
</evidence>
<dbReference type="GO" id="GO:0008270">
    <property type="term" value="F:zinc ion binding"/>
    <property type="evidence" value="ECO:0007669"/>
    <property type="project" value="UniProtKB-KW"/>
</dbReference>
<dbReference type="OrthoDB" id="302966at2759"/>
<feature type="coiled-coil region" evidence="7">
    <location>
        <begin position="320"/>
        <end position="347"/>
    </location>
</feature>
<dbReference type="PANTHER" id="PTHR12983">
    <property type="entry name" value="RING FINGER 10 FAMILY MEMBER"/>
    <property type="match status" value="1"/>
</dbReference>
<dbReference type="PROSITE" id="PS50089">
    <property type="entry name" value="ZF_RING_2"/>
    <property type="match status" value="1"/>
</dbReference>
<dbReference type="PROSITE" id="PS00518">
    <property type="entry name" value="ZF_RING_1"/>
    <property type="match status" value="1"/>
</dbReference>
<evidence type="ECO:0000256" key="6">
    <source>
        <dbReference type="PROSITE-ProRule" id="PRU00175"/>
    </source>
</evidence>
<name>A0A2H3DZR6_ARMGA</name>
<feature type="compositionally biased region" description="Polar residues" evidence="8">
    <location>
        <begin position="527"/>
        <end position="547"/>
    </location>
</feature>
<dbReference type="AlphaFoldDB" id="A0A2H3DZR6"/>
<keyword evidence="4 6" id="KW-0863">Zinc-finger</keyword>
<dbReference type="PANTHER" id="PTHR12983:SF9">
    <property type="entry name" value="E3 UBIQUITIN-PROTEIN LIGASE RNF10"/>
    <property type="match status" value="1"/>
</dbReference>
<evidence type="ECO:0000256" key="1">
    <source>
        <dbReference type="ARBA" id="ARBA00004496"/>
    </source>
</evidence>
<protein>
    <recommendedName>
        <fullName evidence="9">RING-type domain-containing protein</fullName>
    </recommendedName>
</protein>
<gene>
    <name evidence="10" type="ORF">ARMGADRAFT_1159985</name>
</gene>
<sequence length="637" mass="70723">MTSLSASQATPPKRASKMASQVNLNHLLNFTLPPRESQTPSSAPRRSRRTGGTRHGVWNKERFINAQYRFVMNPMGDYTVHFADPDIFFQWNDIVQVIIPRSSALAAAASGSGGSGQSGEGHTTCPICLSPPTASRMTKCGHVFCYPCILHYLSTSENKWARCPICFDSVNDKQLKSVKWFDGPSIEPAEDNGGASSSASSSSILDSPFDAPRAGSTMRLRLMQRPQITTLALPRSPTWPSELIPPHQAPFHFMPDIFNYSKFMLATPDYLVSDLTKDLDELAMERRTLAGMNDDLGVSFIDGAELKVKNQIARAMAMDNPILREQIDKARTGLRELEERHDIHSRRQAEQANTPLDSDIPEELLALKSSFPMISSTPALDVPRPKAVPRQRRNVNPPPPSTSTYYYYQAASGLPLFLHPLDIRILLSHFKSYSSFPDNIDIRVEALSEGSVNDDLRKRCKYLAHMPEGADVVFIEADLQGVVGSEGLKNFGGALGMRTSRRREKIKKDDRARARAEERERDRRMQHSFTTWTGPPSISSTVITVEPSSPEHQEAPLPPPQVPAAPGAWGSRSFASAVHSSPSQDLGGQRHTRTDEEDEWDFDVAWHELEQRNSGGTSGRRKKSNKLVILGGGGRRR</sequence>
<evidence type="ECO:0000256" key="3">
    <source>
        <dbReference type="ARBA" id="ARBA00022723"/>
    </source>
</evidence>
<feature type="region of interest" description="Disordered" evidence="8">
    <location>
        <begin position="30"/>
        <end position="56"/>
    </location>
</feature>
<reference evidence="11" key="1">
    <citation type="journal article" date="2017" name="Nat. Ecol. Evol.">
        <title>Genome expansion and lineage-specific genetic innovations in the forest pathogenic fungi Armillaria.</title>
        <authorList>
            <person name="Sipos G."/>
            <person name="Prasanna A.N."/>
            <person name="Walter M.C."/>
            <person name="O'Connor E."/>
            <person name="Balint B."/>
            <person name="Krizsan K."/>
            <person name="Kiss B."/>
            <person name="Hess J."/>
            <person name="Varga T."/>
            <person name="Slot J."/>
            <person name="Riley R."/>
            <person name="Boka B."/>
            <person name="Rigling D."/>
            <person name="Barry K."/>
            <person name="Lee J."/>
            <person name="Mihaltcheva S."/>
            <person name="LaButti K."/>
            <person name="Lipzen A."/>
            <person name="Waldron R."/>
            <person name="Moloney N.M."/>
            <person name="Sperisen C."/>
            <person name="Kredics L."/>
            <person name="Vagvoelgyi C."/>
            <person name="Patrignani A."/>
            <person name="Fitzpatrick D."/>
            <person name="Nagy I."/>
            <person name="Doyle S."/>
            <person name="Anderson J.B."/>
            <person name="Grigoriev I.V."/>
            <person name="Gueldener U."/>
            <person name="Muensterkoetter M."/>
            <person name="Nagy L.G."/>
        </authorList>
    </citation>
    <scope>NUCLEOTIDE SEQUENCE [LARGE SCALE GENOMIC DNA]</scope>
    <source>
        <strain evidence="11">Ar21-2</strain>
    </source>
</reference>
<evidence type="ECO:0000313" key="11">
    <source>
        <dbReference type="Proteomes" id="UP000217790"/>
    </source>
</evidence>
<evidence type="ECO:0000313" key="10">
    <source>
        <dbReference type="EMBL" id="PBL00682.1"/>
    </source>
</evidence>
<dbReference type="STRING" id="47427.A0A2H3DZR6"/>
<dbReference type="SMART" id="SM00184">
    <property type="entry name" value="RING"/>
    <property type="match status" value="1"/>
</dbReference>
<comment type="subcellular location">
    <subcellularLocation>
        <location evidence="1">Cytoplasm</location>
    </subcellularLocation>
</comment>
<keyword evidence="11" id="KW-1185">Reference proteome</keyword>
<dbReference type="SUPFAM" id="SSF57850">
    <property type="entry name" value="RING/U-box"/>
    <property type="match status" value="1"/>
</dbReference>
<evidence type="ECO:0000256" key="5">
    <source>
        <dbReference type="ARBA" id="ARBA00022833"/>
    </source>
</evidence>
<dbReference type="GO" id="GO:0005737">
    <property type="term" value="C:cytoplasm"/>
    <property type="evidence" value="ECO:0007669"/>
    <property type="project" value="UniProtKB-SubCell"/>
</dbReference>
<feature type="domain" description="RING-type" evidence="9">
    <location>
        <begin position="125"/>
        <end position="166"/>
    </location>
</feature>
<feature type="region of interest" description="Disordered" evidence="8">
    <location>
        <begin position="502"/>
        <end position="598"/>
    </location>
</feature>
<dbReference type="FunCoup" id="A0A2H3DZR6">
    <property type="interactions" value="315"/>
</dbReference>
<accession>A0A2H3DZR6</accession>
<dbReference type="InterPro" id="IPR039739">
    <property type="entry name" value="MAG2/RNF10"/>
</dbReference>
<evidence type="ECO:0000256" key="4">
    <source>
        <dbReference type="ARBA" id="ARBA00022771"/>
    </source>
</evidence>
<organism evidence="10 11">
    <name type="scientific">Armillaria gallica</name>
    <name type="common">Bulbous honey fungus</name>
    <name type="synonym">Armillaria bulbosa</name>
    <dbReference type="NCBI Taxonomy" id="47427"/>
    <lineage>
        <taxon>Eukaryota</taxon>
        <taxon>Fungi</taxon>
        <taxon>Dikarya</taxon>
        <taxon>Basidiomycota</taxon>
        <taxon>Agaricomycotina</taxon>
        <taxon>Agaricomycetes</taxon>
        <taxon>Agaricomycetidae</taxon>
        <taxon>Agaricales</taxon>
        <taxon>Marasmiineae</taxon>
        <taxon>Physalacriaceae</taxon>
        <taxon>Armillaria</taxon>
    </lineage>
</organism>
<keyword evidence="7" id="KW-0175">Coiled coil</keyword>
<dbReference type="InParanoid" id="A0A2H3DZR6"/>
<dbReference type="Proteomes" id="UP000217790">
    <property type="component" value="Unassembled WGS sequence"/>
</dbReference>
<keyword evidence="5" id="KW-0862">Zinc</keyword>
<keyword evidence="2" id="KW-0963">Cytoplasm</keyword>
<dbReference type="InterPro" id="IPR001841">
    <property type="entry name" value="Znf_RING"/>
</dbReference>
<dbReference type="Pfam" id="PF00097">
    <property type="entry name" value="zf-C3HC4"/>
    <property type="match status" value="1"/>
</dbReference>
<dbReference type="CDD" id="cd16536">
    <property type="entry name" value="RING-HC_RNF10"/>
    <property type="match status" value="1"/>
</dbReference>
<evidence type="ECO:0000259" key="9">
    <source>
        <dbReference type="PROSITE" id="PS50089"/>
    </source>
</evidence>
<proteinExistence type="predicted"/>